<dbReference type="InterPro" id="IPR000719">
    <property type="entry name" value="Prot_kinase_dom"/>
</dbReference>
<proteinExistence type="inferred from homology"/>
<evidence type="ECO:0000256" key="11">
    <source>
        <dbReference type="PROSITE-ProRule" id="PRU10141"/>
    </source>
</evidence>
<comment type="catalytic activity">
    <reaction evidence="9">
        <text>L-threonyl-[protein] + ATP = O-phospho-L-threonyl-[protein] + ADP + H(+)</text>
        <dbReference type="Rhea" id="RHEA:46608"/>
        <dbReference type="Rhea" id="RHEA-COMP:11060"/>
        <dbReference type="Rhea" id="RHEA-COMP:11605"/>
        <dbReference type="ChEBI" id="CHEBI:15378"/>
        <dbReference type="ChEBI" id="CHEBI:30013"/>
        <dbReference type="ChEBI" id="CHEBI:30616"/>
        <dbReference type="ChEBI" id="CHEBI:61977"/>
        <dbReference type="ChEBI" id="CHEBI:456216"/>
        <dbReference type="EC" id="2.7.11.1"/>
    </reaction>
</comment>
<evidence type="ECO:0000256" key="12">
    <source>
        <dbReference type="SAM" id="MobiDB-lite"/>
    </source>
</evidence>
<dbReference type="PROSITE" id="PS00108">
    <property type="entry name" value="PROTEIN_KINASE_ST"/>
    <property type="match status" value="1"/>
</dbReference>
<name>A0AAU9JQ80_9CILI</name>
<dbReference type="AlphaFoldDB" id="A0AAU9JQ80"/>
<comment type="caution">
    <text evidence="15">The sequence shown here is derived from an EMBL/GenBank/DDBJ whole genome shotgun (WGS) entry which is preliminary data.</text>
</comment>
<dbReference type="Gene3D" id="1.10.510.10">
    <property type="entry name" value="Transferase(Phosphotransferase) domain 1"/>
    <property type="match status" value="1"/>
</dbReference>
<evidence type="ECO:0000259" key="13">
    <source>
        <dbReference type="PROSITE" id="PS50011"/>
    </source>
</evidence>
<keyword evidence="4" id="KW-0597">Phosphoprotein</keyword>
<evidence type="ECO:0000256" key="6">
    <source>
        <dbReference type="ARBA" id="ARBA00022741"/>
    </source>
</evidence>
<dbReference type="InterPro" id="IPR017441">
    <property type="entry name" value="Protein_kinase_ATP_BS"/>
</dbReference>
<dbReference type="SMART" id="SM00220">
    <property type="entry name" value="S_TKc"/>
    <property type="match status" value="1"/>
</dbReference>
<feature type="region of interest" description="Disordered" evidence="12">
    <location>
        <begin position="465"/>
        <end position="489"/>
    </location>
</feature>
<dbReference type="PANTHER" id="PTHR22988:SF76">
    <property type="entry name" value="CHROMOSOME UNDETERMINED SCAFFOLD_135, WHOLE GENOME SHOTGUN SEQUENCE"/>
    <property type="match status" value="1"/>
</dbReference>
<evidence type="ECO:0000313" key="16">
    <source>
        <dbReference type="Proteomes" id="UP001162131"/>
    </source>
</evidence>
<evidence type="ECO:0000256" key="2">
    <source>
        <dbReference type="ARBA" id="ARBA00012513"/>
    </source>
</evidence>
<dbReference type="Proteomes" id="UP001162131">
    <property type="component" value="Unassembled WGS sequence"/>
</dbReference>
<dbReference type="EC" id="2.7.11.1" evidence="2"/>
<sequence>MASPRPNTHRTPDQRDPISSNTRDKAQAAKDYIEKKYSRLKKTEESRKEEWQELNVKMAELKLSNTEQNLIRQEIMHKEAEQLRMGRQKITIYDFEPISVIGKGAFGEVRVVRNKNTGEILAMKKMNKSEMVYKNQIQHIRAERDALASSNNPWIVSLKNSFQDEKYLYLVMEYLPGGDLMNLLIKKNVLTEPEARFYIAETILAVDSVHKINYIHRDLKPDNILLDSRGHVKLSDFGLSKHVELSGENVQKLEDDDLYIEKLGKRAEARRNRKLAYSTVGTPDYIAPEVFSKEGYCEAVDWWSVGVILFEMLAGYPPFFADKPADTCHKILAWKKHFSIPREARISPIASDLIRKLICQPEDRLGNRGVEEIKSHPFFNGVNWENIRNLEAPNVPELSSEIDTSNFDKIEENEPFYPPESSRKKKQRKDANFIGYTYKRDIENQRNGLVTALVELDAIKKTTQRQVLKSPSNGREVLKSPSNTREVLKSPTNILRSPVNARIMKK</sequence>
<dbReference type="InterPro" id="IPR008271">
    <property type="entry name" value="Ser/Thr_kinase_AS"/>
</dbReference>
<dbReference type="FunFam" id="3.30.200.20:FF:000192">
    <property type="entry name" value="Serine/threonine-protein kinase cot-1"/>
    <property type="match status" value="1"/>
</dbReference>
<gene>
    <name evidence="15" type="ORF">BSTOLATCC_MIC43192</name>
</gene>
<dbReference type="GO" id="GO:0005524">
    <property type="term" value="F:ATP binding"/>
    <property type="evidence" value="ECO:0007669"/>
    <property type="project" value="UniProtKB-UniRule"/>
</dbReference>
<accession>A0AAU9JQ80</accession>
<feature type="domain" description="AGC-kinase C-terminal" evidence="14">
    <location>
        <begin position="380"/>
        <end position="448"/>
    </location>
</feature>
<reference evidence="15" key="1">
    <citation type="submission" date="2021-09" db="EMBL/GenBank/DDBJ databases">
        <authorList>
            <consortium name="AG Swart"/>
            <person name="Singh M."/>
            <person name="Singh A."/>
            <person name="Seah K."/>
            <person name="Emmerich C."/>
        </authorList>
    </citation>
    <scope>NUCLEOTIDE SEQUENCE</scope>
    <source>
        <strain evidence="15">ATCC30299</strain>
    </source>
</reference>
<dbReference type="InterPro" id="IPR000961">
    <property type="entry name" value="AGC-kinase_C"/>
</dbReference>
<dbReference type="CDD" id="cd05599">
    <property type="entry name" value="STKc_NDR_like"/>
    <property type="match status" value="1"/>
</dbReference>
<keyword evidence="5" id="KW-0808">Transferase</keyword>
<dbReference type="Gene3D" id="3.30.200.20">
    <property type="entry name" value="Phosphorylase Kinase, domain 1"/>
    <property type="match status" value="1"/>
</dbReference>
<keyword evidence="16" id="KW-1185">Reference proteome</keyword>
<dbReference type="GO" id="GO:0004674">
    <property type="term" value="F:protein serine/threonine kinase activity"/>
    <property type="evidence" value="ECO:0007669"/>
    <property type="project" value="UniProtKB-KW"/>
</dbReference>
<keyword evidence="6 11" id="KW-0547">Nucleotide-binding</keyword>
<evidence type="ECO:0000256" key="4">
    <source>
        <dbReference type="ARBA" id="ARBA00022553"/>
    </source>
</evidence>
<feature type="compositionally biased region" description="Polar residues" evidence="12">
    <location>
        <begin position="480"/>
        <end position="489"/>
    </location>
</feature>
<evidence type="ECO:0000259" key="14">
    <source>
        <dbReference type="PROSITE" id="PS51285"/>
    </source>
</evidence>
<organism evidence="15 16">
    <name type="scientific">Blepharisma stoltei</name>
    <dbReference type="NCBI Taxonomy" id="1481888"/>
    <lineage>
        <taxon>Eukaryota</taxon>
        <taxon>Sar</taxon>
        <taxon>Alveolata</taxon>
        <taxon>Ciliophora</taxon>
        <taxon>Postciliodesmatophora</taxon>
        <taxon>Heterotrichea</taxon>
        <taxon>Heterotrichida</taxon>
        <taxon>Blepharismidae</taxon>
        <taxon>Blepharisma</taxon>
    </lineage>
</organism>
<feature type="region of interest" description="Disordered" evidence="12">
    <location>
        <begin position="1"/>
        <end position="31"/>
    </location>
</feature>
<comment type="similarity">
    <text evidence="1">Belongs to the protein kinase superfamily. AGC Ser/Thr protein kinase family.</text>
</comment>
<dbReference type="Pfam" id="PF00069">
    <property type="entry name" value="Pkinase"/>
    <property type="match status" value="1"/>
</dbReference>
<dbReference type="Pfam" id="PF00433">
    <property type="entry name" value="Pkinase_C"/>
    <property type="match status" value="1"/>
</dbReference>
<dbReference type="SUPFAM" id="SSF56112">
    <property type="entry name" value="Protein kinase-like (PK-like)"/>
    <property type="match status" value="1"/>
</dbReference>
<dbReference type="InterPro" id="IPR011009">
    <property type="entry name" value="Kinase-like_dom_sf"/>
</dbReference>
<evidence type="ECO:0000256" key="10">
    <source>
        <dbReference type="ARBA" id="ARBA00048679"/>
    </source>
</evidence>
<feature type="domain" description="Protein kinase" evidence="13">
    <location>
        <begin position="95"/>
        <end position="379"/>
    </location>
</feature>
<evidence type="ECO:0000313" key="15">
    <source>
        <dbReference type="EMBL" id="CAG9327149.1"/>
    </source>
</evidence>
<dbReference type="CDD" id="cd21742">
    <property type="entry name" value="MobB_NDR_LATS-like"/>
    <property type="match status" value="1"/>
</dbReference>
<feature type="compositionally biased region" description="Basic and acidic residues" evidence="12">
    <location>
        <begin position="10"/>
        <end position="31"/>
    </location>
</feature>
<evidence type="ECO:0000256" key="7">
    <source>
        <dbReference type="ARBA" id="ARBA00022777"/>
    </source>
</evidence>
<dbReference type="EMBL" id="CAJZBQ010000043">
    <property type="protein sequence ID" value="CAG9327149.1"/>
    <property type="molecule type" value="Genomic_DNA"/>
</dbReference>
<dbReference type="InterPro" id="IPR017892">
    <property type="entry name" value="Pkinase_C"/>
</dbReference>
<dbReference type="SMART" id="SM00133">
    <property type="entry name" value="S_TK_X"/>
    <property type="match status" value="1"/>
</dbReference>
<evidence type="ECO:0000256" key="5">
    <source>
        <dbReference type="ARBA" id="ARBA00022679"/>
    </source>
</evidence>
<dbReference type="GO" id="GO:0005737">
    <property type="term" value="C:cytoplasm"/>
    <property type="evidence" value="ECO:0007669"/>
    <property type="project" value="UniProtKB-ARBA"/>
</dbReference>
<comment type="catalytic activity">
    <reaction evidence="10">
        <text>L-seryl-[protein] + ATP = O-phospho-L-seryl-[protein] + ADP + H(+)</text>
        <dbReference type="Rhea" id="RHEA:17989"/>
        <dbReference type="Rhea" id="RHEA-COMP:9863"/>
        <dbReference type="Rhea" id="RHEA-COMP:11604"/>
        <dbReference type="ChEBI" id="CHEBI:15378"/>
        <dbReference type="ChEBI" id="CHEBI:29999"/>
        <dbReference type="ChEBI" id="CHEBI:30616"/>
        <dbReference type="ChEBI" id="CHEBI:83421"/>
        <dbReference type="ChEBI" id="CHEBI:456216"/>
        <dbReference type="EC" id="2.7.11.1"/>
    </reaction>
</comment>
<protein>
    <recommendedName>
        <fullName evidence="2">non-specific serine/threonine protein kinase</fullName>
        <ecNumber evidence="2">2.7.11.1</ecNumber>
    </recommendedName>
</protein>
<dbReference type="PANTHER" id="PTHR22988">
    <property type="entry name" value="MYOTONIC DYSTROPHY S/T KINASE-RELATED"/>
    <property type="match status" value="1"/>
</dbReference>
<evidence type="ECO:0000256" key="9">
    <source>
        <dbReference type="ARBA" id="ARBA00047899"/>
    </source>
</evidence>
<dbReference type="PROSITE" id="PS00107">
    <property type="entry name" value="PROTEIN_KINASE_ATP"/>
    <property type="match status" value="1"/>
</dbReference>
<evidence type="ECO:0000256" key="3">
    <source>
        <dbReference type="ARBA" id="ARBA00022527"/>
    </source>
</evidence>
<feature type="binding site" evidence="11">
    <location>
        <position position="124"/>
    </location>
    <ligand>
        <name>ATP</name>
        <dbReference type="ChEBI" id="CHEBI:30616"/>
    </ligand>
</feature>
<keyword evidence="7" id="KW-0418">Kinase</keyword>
<dbReference type="FunFam" id="1.10.510.10:FF:000570">
    <property type="entry name" value="Non-specific serine/threonine protein kinase"/>
    <property type="match status" value="1"/>
</dbReference>
<dbReference type="PROSITE" id="PS51285">
    <property type="entry name" value="AGC_KINASE_CTER"/>
    <property type="match status" value="1"/>
</dbReference>
<dbReference type="InterPro" id="IPR059233">
    <property type="entry name" value="MobB_NdrA/B/Cbk1"/>
</dbReference>
<evidence type="ECO:0000256" key="8">
    <source>
        <dbReference type="ARBA" id="ARBA00022840"/>
    </source>
</evidence>
<evidence type="ECO:0000256" key="1">
    <source>
        <dbReference type="ARBA" id="ARBA00009903"/>
    </source>
</evidence>
<keyword evidence="3" id="KW-0723">Serine/threonine-protein kinase</keyword>
<dbReference type="InterPro" id="IPR050839">
    <property type="entry name" value="Rho-assoc_Ser/Thr_Kinase"/>
</dbReference>
<keyword evidence="8 11" id="KW-0067">ATP-binding</keyword>
<dbReference type="PROSITE" id="PS50011">
    <property type="entry name" value="PROTEIN_KINASE_DOM"/>
    <property type="match status" value="1"/>
</dbReference>